<keyword evidence="10 13" id="KW-0342">GTP-binding</keyword>
<dbReference type="EC" id="3.6.5.2" evidence="3"/>
<keyword evidence="15" id="KW-0472">Membrane</keyword>
<feature type="transmembrane region" description="Helical" evidence="15">
    <location>
        <begin position="6"/>
        <end position="30"/>
    </location>
</feature>
<dbReference type="SMART" id="SM00178">
    <property type="entry name" value="SAR"/>
    <property type="match status" value="1"/>
</dbReference>
<organism evidence="16 17">
    <name type="scientific">Chionoecetes opilio</name>
    <name type="common">Atlantic snow crab</name>
    <name type="synonym">Cancer opilio</name>
    <dbReference type="NCBI Taxonomy" id="41210"/>
    <lineage>
        <taxon>Eukaryota</taxon>
        <taxon>Metazoa</taxon>
        <taxon>Ecdysozoa</taxon>
        <taxon>Arthropoda</taxon>
        <taxon>Crustacea</taxon>
        <taxon>Multicrustacea</taxon>
        <taxon>Malacostraca</taxon>
        <taxon>Eumalacostraca</taxon>
        <taxon>Eucarida</taxon>
        <taxon>Decapoda</taxon>
        <taxon>Pleocyemata</taxon>
        <taxon>Brachyura</taxon>
        <taxon>Eubrachyura</taxon>
        <taxon>Majoidea</taxon>
        <taxon>Majidae</taxon>
        <taxon>Chionoecetes</taxon>
    </lineage>
</organism>
<evidence type="ECO:0000256" key="11">
    <source>
        <dbReference type="ARBA" id="ARBA00023288"/>
    </source>
</evidence>
<feature type="binding site" evidence="13">
    <location>
        <begin position="196"/>
        <end position="199"/>
    </location>
    <ligand>
        <name>GTP</name>
        <dbReference type="ChEBI" id="CHEBI:37565"/>
    </ligand>
</feature>
<dbReference type="InterPro" id="IPR027417">
    <property type="entry name" value="P-loop_NTPase"/>
</dbReference>
<feature type="region of interest" description="Disordered" evidence="14">
    <location>
        <begin position="103"/>
        <end position="125"/>
    </location>
</feature>
<evidence type="ECO:0000256" key="10">
    <source>
        <dbReference type="ARBA" id="ARBA00023134"/>
    </source>
</evidence>
<evidence type="ECO:0000256" key="7">
    <source>
        <dbReference type="ARBA" id="ARBA00022892"/>
    </source>
</evidence>
<evidence type="ECO:0000256" key="1">
    <source>
        <dbReference type="ARBA" id="ARBA00004444"/>
    </source>
</evidence>
<evidence type="ECO:0000256" key="9">
    <source>
        <dbReference type="ARBA" id="ARBA00023034"/>
    </source>
</evidence>
<comment type="catalytic activity">
    <reaction evidence="12">
        <text>GTP + H2O = GDP + phosphate + H(+)</text>
        <dbReference type="Rhea" id="RHEA:19669"/>
        <dbReference type="ChEBI" id="CHEBI:15377"/>
        <dbReference type="ChEBI" id="CHEBI:15378"/>
        <dbReference type="ChEBI" id="CHEBI:37565"/>
        <dbReference type="ChEBI" id="CHEBI:43474"/>
        <dbReference type="ChEBI" id="CHEBI:58189"/>
        <dbReference type="EC" id="3.6.5.2"/>
    </reaction>
</comment>
<dbReference type="PRINTS" id="PR00328">
    <property type="entry name" value="SAR1GTPBP"/>
</dbReference>
<feature type="transmembrane region" description="Helical" evidence="15">
    <location>
        <begin position="68"/>
        <end position="93"/>
    </location>
</feature>
<keyword evidence="6 13" id="KW-0547">Nucleotide-binding</keyword>
<evidence type="ECO:0000256" key="3">
    <source>
        <dbReference type="ARBA" id="ARBA00011984"/>
    </source>
</evidence>
<evidence type="ECO:0000313" key="17">
    <source>
        <dbReference type="Proteomes" id="UP000770661"/>
    </source>
</evidence>
<dbReference type="Proteomes" id="UP000770661">
    <property type="component" value="Unassembled WGS sequence"/>
</dbReference>
<protein>
    <recommendedName>
        <fullName evidence="3">small monomeric GTPase</fullName>
        <ecNumber evidence="3">3.6.5.2</ecNumber>
    </recommendedName>
</protein>
<gene>
    <name evidence="16" type="primary">Arl4a</name>
    <name evidence="16" type="ORF">GWK47_004259</name>
</gene>
<feature type="binding site" evidence="13">
    <location>
        <position position="140"/>
    </location>
    <ligand>
        <name>GTP</name>
        <dbReference type="ChEBI" id="CHEBI:37565"/>
    </ligand>
</feature>
<keyword evidence="9" id="KW-0333">Golgi apparatus</keyword>
<comment type="caution">
    <text evidence="16">The sequence shown here is derived from an EMBL/GenBank/DDBJ whole genome shotgun (WGS) entry which is preliminary data.</text>
</comment>
<keyword evidence="17" id="KW-1185">Reference proteome</keyword>
<dbReference type="EMBL" id="JACEEZ010004170">
    <property type="protein sequence ID" value="KAG0726603.1"/>
    <property type="molecule type" value="Genomic_DNA"/>
</dbReference>
<proteinExistence type="inferred from homology"/>
<evidence type="ECO:0000256" key="8">
    <source>
        <dbReference type="ARBA" id="ARBA00022927"/>
    </source>
</evidence>
<evidence type="ECO:0000313" key="16">
    <source>
        <dbReference type="EMBL" id="KAG0726603.1"/>
    </source>
</evidence>
<keyword evidence="8" id="KW-0653">Protein transport</keyword>
<keyword evidence="5" id="KW-0519">Myristate</keyword>
<evidence type="ECO:0000256" key="12">
    <source>
        <dbReference type="ARBA" id="ARBA00048098"/>
    </source>
</evidence>
<dbReference type="SUPFAM" id="SSF52540">
    <property type="entry name" value="P-loop containing nucleoside triphosphate hydrolases"/>
    <property type="match status" value="1"/>
</dbReference>
<evidence type="ECO:0000256" key="6">
    <source>
        <dbReference type="ARBA" id="ARBA00022741"/>
    </source>
</evidence>
<keyword evidence="15" id="KW-0812">Transmembrane</keyword>
<evidence type="ECO:0000256" key="15">
    <source>
        <dbReference type="SAM" id="Phobius"/>
    </source>
</evidence>
<dbReference type="SMART" id="SM00177">
    <property type="entry name" value="ARF"/>
    <property type="match status" value="1"/>
</dbReference>
<dbReference type="GO" id="GO:0015031">
    <property type="term" value="P:protein transport"/>
    <property type="evidence" value="ECO:0007669"/>
    <property type="project" value="UniProtKB-KW"/>
</dbReference>
<keyword evidence="11" id="KW-0449">Lipoprotein</keyword>
<accession>A0A8J5CN46</accession>
<dbReference type="PROSITE" id="PS51417">
    <property type="entry name" value="ARF"/>
    <property type="match status" value="1"/>
</dbReference>
<keyword evidence="4" id="KW-0813">Transport</keyword>
<evidence type="ECO:0000256" key="13">
    <source>
        <dbReference type="PIRSR" id="PIRSR606689-1"/>
    </source>
</evidence>
<comment type="similarity">
    <text evidence="2">Belongs to the small GTPase superfamily. Arf family.</text>
</comment>
<evidence type="ECO:0000256" key="2">
    <source>
        <dbReference type="ARBA" id="ARBA00010290"/>
    </source>
</evidence>
<dbReference type="AlphaFoldDB" id="A0A8J5CN46"/>
<dbReference type="InterPro" id="IPR024156">
    <property type="entry name" value="Small_GTPase_ARF"/>
</dbReference>
<dbReference type="Gene3D" id="3.40.50.300">
    <property type="entry name" value="P-loop containing nucleotide triphosphate hydrolases"/>
    <property type="match status" value="1"/>
</dbReference>
<dbReference type="OrthoDB" id="2011769at2759"/>
<dbReference type="Pfam" id="PF00025">
    <property type="entry name" value="Arf"/>
    <property type="match status" value="1"/>
</dbReference>
<name>A0A8J5CN46_CHIOP</name>
<reference evidence="16" key="1">
    <citation type="submission" date="2020-07" db="EMBL/GenBank/DDBJ databases">
        <title>The High-quality genome of the commercially important snow crab, Chionoecetes opilio.</title>
        <authorList>
            <person name="Jeong J.-H."/>
            <person name="Ryu S."/>
        </authorList>
    </citation>
    <scope>NUCLEOTIDE SEQUENCE</scope>
    <source>
        <strain evidence="16">MADBK_172401_WGS</strain>
        <tissue evidence="16">Digestive gland</tissue>
    </source>
</reference>
<keyword evidence="15" id="KW-1133">Transmembrane helix</keyword>
<feature type="transmembrane region" description="Helical" evidence="15">
    <location>
        <begin position="37"/>
        <end position="62"/>
    </location>
</feature>
<dbReference type="FunFam" id="3.40.50.300:FF:003500">
    <property type="entry name" value="ADP-ribosylation factor 1"/>
    <property type="match status" value="1"/>
</dbReference>
<evidence type="ECO:0000256" key="14">
    <source>
        <dbReference type="SAM" id="MobiDB-lite"/>
    </source>
</evidence>
<dbReference type="InterPro" id="IPR006689">
    <property type="entry name" value="Small_GTPase_ARF/SAR"/>
</dbReference>
<dbReference type="GO" id="GO:0003925">
    <property type="term" value="F:G protein activity"/>
    <property type="evidence" value="ECO:0007669"/>
    <property type="project" value="UniProtKB-EC"/>
</dbReference>
<keyword evidence="7" id="KW-0931">ER-Golgi transport</keyword>
<dbReference type="GO" id="GO:0016192">
    <property type="term" value="P:vesicle-mediated transport"/>
    <property type="evidence" value="ECO:0007669"/>
    <property type="project" value="UniProtKB-KW"/>
</dbReference>
<sequence>MMMVVMMVVMVVIVVVMVVMMMVVVVMVVVMMVVMVVVMVVIMVLMVMVMMVVMMVVVMMVVMVVVMVVVMMVVMVAIVVVMMVVMVMMMMVVMKRNLCSSRSDKCQEEEEEEEEEEEKKRKGKRNTSAGTSFLIWDVGGQEKIRPLWRSYTRCTDGIVFVVDSVDLERLEEARCELYKTAKLPENAQVPILVLANKQDLPGAKDPLEVERLLGIAELGNTHLWHIQPACAITGEGLDDALEHLYDMIHKQRRLAKTSKKRPR</sequence>
<dbReference type="GO" id="GO:0000139">
    <property type="term" value="C:Golgi membrane"/>
    <property type="evidence" value="ECO:0007669"/>
    <property type="project" value="UniProtKB-SubCell"/>
</dbReference>
<dbReference type="PANTHER" id="PTHR11711">
    <property type="entry name" value="ADP RIBOSYLATION FACTOR-RELATED"/>
    <property type="match status" value="1"/>
</dbReference>
<comment type="subcellular location">
    <subcellularLocation>
        <location evidence="1">Golgi apparatus membrane</location>
        <topology evidence="1">Lipid-anchor</topology>
        <orientation evidence="1">Cytoplasmic side</orientation>
    </subcellularLocation>
</comment>
<dbReference type="GO" id="GO:0005525">
    <property type="term" value="F:GTP binding"/>
    <property type="evidence" value="ECO:0007669"/>
    <property type="project" value="UniProtKB-KW"/>
</dbReference>
<evidence type="ECO:0000256" key="4">
    <source>
        <dbReference type="ARBA" id="ARBA00022448"/>
    </source>
</evidence>
<feature type="compositionally biased region" description="Acidic residues" evidence="14">
    <location>
        <begin position="107"/>
        <end position="117"/>
    </location>
</feature>
<evidence type="ECO:0000256" key="5">
    <source>
        <dbReference type="ARBA" id="ARBA00022707"/>
    </source>
</evidence>